<feature type="transmembrane region" description="Helical" evidence="9">
    <location>
        <begin position="365"/>
        <end position="384"/>
    </location>
</feature>
<feature type="transmembrane region" description="Helical" evidence="9">
    <location>
        <begin position="113"/>
        <end position="134"/>
    </location>
</feature>
<dbReference type="Pfam" id="PF07690">
    <property type="entry name" value="MFS_1"/>
    <property type="match status" value="1"/>
</dbReference>
<dbReference type="PROSITE" id="PS50850">
    <property type="entry name" value="MFS"/>
    <property type="match status" value="1"/>
</dbReference>
<feature type="region of interest" description="Disordered" evidence="8">
    <location>
        <begin position="606"/>
        <end position="656"/>
    </location>
</feature>
<evidence type="ECO:0000256" key="3">
    <source>
        <dbReference type="ARBA" id="ARBA00022448"/>
    </source>
</evidence>
<feature type="domain" description="Major facilitator superfamily (MFS) profile" evidence="10">
    <location>
        <begin position="18"/>
        <end position="484"/>
    </location>
</feature>
<protein>
    <submittedName>
        <fullName evidence="11">Drug resistance transporter, EmrB/QacA subfamily</fullName>
    </submittedName>
</protein>
<dbReference type="InterPro" id="IPR020846">
    <property type="entry name" value="MFS_dom"/>
</dbReference>
<feature type="transmembrane region" description="Helical" evidence="9">
    <location>
        <begin position="146"/>
        <end position="165"/>
    </location>
</feature>
<feature type="transmembrane region" description="Helical" evidence="9">
    <location>
        <begin position="51"/>
        <end position="72"/>
    </location>
</feature>
<dbReference type="PANTHER" id="PTHR42718:SF42">
    <property type="entry name" value="EXPORT PROTEIN"/>
    <property type="match status" value="1"/>
</dbReference>
<evidence type="ECO:0000313" key="11">
    <source>
        <dbReference type="EMBL" id="SCX32175.1"/>
    </source>
</evidence>
<sequence length="656" mass="70103">MPEILTEQRVRPANPWHALWAMLVGFFMILVDSTIVAVANKRVMEALSTDYDGVIWVTSAYLLAYAVPLLVAGRLGDRFGPKNLYLLGLGVFTLASLWCGLSGSIEMLIAARVVQGIGAALLTPQTLSTITRIFPPDRRGVAMSVWGATAGVATLVGPLAGGVLVDGLGWQWIFFVNVPIGVLGLGLAVWLVPALPTKKHSFDLLGVALSGIAMFLIVFGLQEGQSHHWAPWIWATIVAGTGFMAAFVYWQAVNPREPLIPLTIFRDRDFTLSNVGIAVIGFTVTAMILPVMFYAPAVCGLSYTRSALLTAPMAIATGVLAPVVGRIVDRAHPAPIIGFGFAAMAIGLTWLSIELTPSTPIWRLLLPLTVMGAGMAFIWSPLAATATRNLPPQLAGAGSGVYNTTRQVGSVLGSAGMAAFMTSRIGAEMPAGGAAPAGAERQATALPDFLREPFSAALSQSLLLPAFVALFGVVAALFLRGSVGAPRLVTGLPAPRLPAPPPQHSVDEHWHDEDDYIEYTVDWAEPAARSTGADAPTDLLPVVDGMADESMTEPLYAHVEHPLPAPADTWHAGPVDTWQHVEPEPEPEPEPDRAWRSILDDLLEDRPVDQIAHPHNGFHADQGGWLQPLPPSDDQAEAPSEGRHSRPSRGRHSRDE</sequence>
<dbReference type="Gene3D" id="1.20.1250.20">
    <property type="entry name" value="MFS general substrate transporter like domains"/>
    <property type="match status" value="1"/>
</dbReference>
<feature type="transmembrane region" description="Helical" evidence="9">
    <location>
        <begin position="84"/>
        <end position="101"/>
    </location>
</feature>
<feature type="transmembrane region" description="Helical" evidence="9">
    <location>
        <begin position="457"/>
        <end position="479"/>
    </location>
</feature>
<reference evidence="12" key="1">
    <citation type="submission" date="2016-10" db="EMBL/GenBank/DDBJ databases">
        <authorList>
            <person name="Varghese N."/>
            <person name="Submissions S."/>
        </authorList>
    </citation>
    <scope>NUCLEOTIDE SEQUENCE [LARGE SCALE GENOMIC DNA]</scope>
    <source>
        <strain evidence="12">UNC267MFSha1.1M11</strain>
    </source>
</reference>
<dbReference type="InterPro" id="IPR011701">
    <property type="entry name" value="MFS"/>
</dbReference>
<comment type="subcellular location">
    <subcellularLocation>
        <location evidence="1">Cell membrane</location>
        <topology evidence="1">Multi-pass membrane protein</topology>
    </subcellularLocation>
</comment>
<dbReference type="NCBIfam" id="TIGR00711">
    <property type="entry name" value="efflux_EmrB"/>
    <property type="match status" value="1"/>
</dbReference>
<gene>
    <name evidence="11" type="ORF">SAMN02799620_05546</name>
</gene>
<dbReference type="PANTHER" id="PTHR42718">
    <property type="entry name" value="MAJOR FACILITATOR SUPERFAMILY MULTIDRUG TRANSPORTER MFSC"/>
    <property type="match status" value="1"/>
</dbReference>
<dbReference type="InterPro" id="IPR036259">
    <property type="entry name" value="MFS_trans_sf"/>
</dbReference>
<dbReference type="InterPro" id="IPR004638">
    <property type="entry name" value="EmrB-like"/>
</dbReference>
<dbReference type="EMBL" id="FMUB01000014">
    <property type="protein sequence ID" value="SCX32175.1"/>
    <property type="molecule type" value="Genomic_DNA"/>
</dbReference>
<feature type="region of interest" description="Disordered" evidence="8">
    <location>
        <begin position="567"/>
        <end position="593"/>
    </location>
</feature>
<dbReference type="SUPFAM" id="SSF103473">
    <property type="entry name" value="MFS general substrate transporter"/>
    <property type="match status" value="1"/>
</dbReference>
<dbReference type="Proteomes" id="UP000199707">
    <property type="component" value="Unassembled WGS sequence"/>
</dbReference>
<evidence type="ECO:0000256" key="8">
    <source>
        <dbReference type="SAM" id="MobiDB-lite"/>
    </source>
</evidence>
<keyword evidence="7 9" id="KW-0472">Membrane</keyword>
<evidence type="ECO:0000259" key="10">
    <source>
        <dbReference type="PROSITE" id="PS50850"/>
    </source>
</evidence>
<evidence type="ECO:0000256" key="5">
    <source>
        <dbReference type="ARBA" id="ARBA00022692"/>
    </source>
</evidence>
<proteinExistence type="inferred from homology"/>
<keyword evidence="4" id="KW-1003">Cell membrane</keyword>
<evidence type="ECO:0000256" key="4">
    <source>
        <dbReference type="ARBA" id="ARBA00022475"/>
    </source>
</evidence>
<feature type="transmembrane region" description="Helical" evidence="9">
    <location>
        <begin position="204"/>
        <end position="221"/>
    </location>
</feature>
<feature type="transmembrane region" description="Helical" evidence="9">
    <location>
        <begin position="172"/>
        <end position="192"/>
    </location>
</feature>
<dbReference type="FunFam" id="1.20.1720.10:FF:000021">
    <property type="entry name" value="Drug resistance transporter, EmrB/QacA subfamily"/>
    <property type="match status" value="1"/>
</dbReference>
<dbReference type="Gene3D" id="1.20.1720.10">
    <property type="entry name" value="Multidrug resistance protein D"/>
    <property type="match status" value="1"/>
</dbReference>
<evidence type="ECO:0000256" key="9">
    <source>
        <dbReference type="SAM" id="Phobius"/>
    </source>
</evidence>
<dbReference type="CDD" id="cd17321">
    <property type="entry name" value="MFS_MMR_MDR_like"/>
    <property type="match status" value="1"/>
</dbReference>
<dbReference type="GO" id="GO:0022857">
    <property type="term" value="F:transmembrane transporter activity"/>
    <property type="evidence" value="ECO:0007669"/>
    <property type="project" value="InterPro"/>
</dbReference>
<dbReference type="RefSeq" id="WP_090363612.1">
    <property type="nucleotide sequence ID" value="NZ_FMUB01000014.1"/>
</dbReference>
<keyword evidence="3" id="KW-0813">Transport</keyword>
<feature type="transmembrane region" description="Helical" evidence="9">
    <location>
        <begin position="20"/>
        <end position="39"/>
    </location>
</feature>
<accession>A0A1G4WYH6</accession>
<keyword evidence="5 9" id="KW-0812">Transmembrane</keyword>
<feature type="transmembrane region" description="Helical" evidence="9">
    <location>
        <begin position="307"/>
        <end position="328"/>
    </location>
</feature>
<comment type="similarity">
    <text evidence="2">Belongs to the major facilitator superfamily. EmrB family.</text>
</comment>
<evidence type="ECO:0000313" key="12">
    <source>
        <dbReference type="Proteomes" id="UP000199707"/>
    </source>
</evidence>
<name>A0A1G4WYH6_9MYCO</name>
<evidence type="ECO:0000256" key="1">
    <source>
        <dbReference type="ARBA" id="ARBA00004651"/>
    </source>
</evidence>
<evidence type="ECO:0000256" key="6">
    <source>
        <dbReference type="ARBA" id="ARBA00022989"/>
    </source>
</evidence>
<feature type="transmembrane region" description="Helical" evidence="9">
    <location>
        <begin position="272"/>
        <end position="295"/>
    </location>
</feature>
<feature type="transmembrane region" description="Helical" evidence="9">
    <location>
        <begin position="233"/>
        <end position="252"/>
    </location>
</feature>
<evidence type="ECO:0000256" key="7">
    <source>
        <dbReference type="ARBA" id="ARBA00023136"/>
    </source>
</evidence>
<organism evidence="11 12">
    <name type="scientific">Mycolicibacterium fluoranthenivorans</name>
    <dbReference type="NCBI Taxonomy" id="258505"/>
    <lineage>
        <taxon>Bacteria</taxon>
        <taxon>Bacillati</taxon>
        <taxon>Actinomycetota</taxon>
        <taxon>Actinomycetes</taxon>
        <taxon>Mycobacteriales</taxon>
        <taxon>Mycobacteriaceae</taxon>
        <taxon>Mycolicibacterium</taxon>
    </lineage>
</organism>
<feature type="transmembrane region" description="Helical" evidence="9">
    <location>
        <begin position="334"/>
        <end position="353"/>
    </location>
</feature>
<dbReference type="STRING" id="1502745.SAMN02799620_05546"/>
<keyword evidence="6 9" id="KW-1133">Transmembrane helix</keyword>
<feature type="compositionally biased region" description="Basic residues" evidence="8">
    <location>
        <begin position="645"/>
        <end position="656"/>
    </location>
</feature>
<evidence type="ECO:0000256" key="2">
    <source>
        <dbReference type="ARBA" id="ARBA00008537"/>
    </source>
</evidence>
<dbReference type="GO" id="GO:0005886">
    <property type="term" value="C:plasma membrane"/>
    <property type="evidence" value="ECO:0007669"/>
    <property type="project" value="UniProtKB-SubCell"/>
</dbReference>
<dbReference type="AlphaFoldDB" id="A0A1G4WYH6"/>